<organism evidence="1 2">
    <name type="scientific">Sediminibacillus halophilus</name>
    <dbReference type="NCBI Taxonomy" id="482461"/>
    <lineage>
        <taxon>Bacteria</taxon>
        <taxon>Bacillati</taxon>
        <taxon>Bacillota</taxon>
        <taxon>Bacilli</taxon>
        <taxon>Bacillales</taxon>
        <taxon>Bacillaceae</taxon>
        <taxon>Sediminibacillus</taxon>
    </lineage>
</organism>
<reference evidence="2" key="1">
    <citation type="submission" date="2016-10" db="EMBL/GenBank/DDBJ databases">
        <authorList>
            <person name="Varghese N."/>
            <person name="Submissions S."/>
        </authorList>
    </citation>
    <scope>NUCLEOTIDE SEQUENCE [LARGE SCALE GENOMIC DNA]</scope>
    <source>
        <strain evidence="2">CGMCC 1.6199</strain>
    </source>
</reference>
<accession>A0A1G9YAD5</accession>
<proteinExistence type="predicted"/>
<evidence type="ECO:0000313" key="1">
    <source>
        <dbReference type="EMBL" id="SDN06058.1"/>
    </source>
</evidence>
<keyword evidence="2" id="KW-1185">Reference proteome</keyword>
<dbReference type="AlphaFoldDB" id="A0A1G9YAD5"/>
<name>A0A1G9YAD5_9BACI</name>
<dbReference type="EMBL" id="FNHF01000008">
    <property type="protein sequence ID" value="SDN06058.1"/>
    <property type="molecule type" value="Genomic_DNA"/>
</dbReference>
<evidence type="ECO:0000313" key="2">
    <source>
        <dbReference type="Proteomes" id="UP000182347"/>
    </source>
</evidence>
<gene>
    <name evidence="1" type="ORF">SAMN05216244_4115</name>
</gene>
<dbReference type="Proteomes" id="UP000182347">
    <property type="component" value="Unassembled WGS sequence"/>
</dbReference>
<protein>
    <submittedName>
        <fullName evidence="1">Uncharacterized protein</fullName>
    </submittedName>
</protein>
<sequence>MCDLSEENLLDCKKMAEVHHSFQRKFSKDKQGEWNIEEKAVCFSVELYTRIQNRMDAGLKKSRTSFPFEKIETIEKHLRFCDTTKMERVVMDFCQSHLSNSVKQ</sequence>